<dbReference type="GO" id="GO:0009313">
    <property type="term" value="P:oligosaccharide catabolic process"/>
    <property type="evidence" value="ECO:0007669"/>
    <property type="project" value="TreeGrafter"/>
</dbReference>
<proteinExistence type="predicted"/>
<accession>A0A9N8V7C2</accession>
<dbReference type="GO" id="GO:0000329">
    <property type="term" value="C:fungal-type vacuole membrane"/>
    <property type="evidence" value="ECO:0007669"/>
    <property type="project" value="TreeGrafter"/>
</dbReference>
<dbReference type="PANTHER" id="PTHR46017:SF1">
    <property type="entry name" value="ALPHA-MANNOSIDASE 2C1"/>
    <property type="match status" value="1"/>
</dbReference>
<dbReference type="PANTHER" id="PTHR46017">
    <property type="entry name" value="ALPHA-MANNOSIDASE 2C1"/>
    <property type="match status" value="1"/>
</dbReference>
<sequence length="326" mass="37638">MASEFPRLVRGITVERLDKFTSKDFFADVNLYSALYKKRTDDFEYVKLRVYSVPNLKRIPFDEAIKQKFRPTSVGNSNWVNEEVQFLWNADNEGLVWTTDGVPLQGLTGGGGNDRRVEYILTTRSKGGEKFEFYIEMACNGMFGVGDNGLINAPDPRKYYSIREAALAIPNKAAWELWYDFQIIRGMAKDMPRESVRAAQALYAANEIVNAFQPQDDHSIHDGIEIAKDFLKNKNGSTQHQLTAVGHCHIDTAWLWPFDETKRKVARSWSTQVDLMDRYPEFKFVCSQAQQFEWLKEYYPKLFYKVQEKAKKEQFLPIGGVSNVNF</sequence>
<dbReference type="Pfam" id="PF01074">
    <property type="entry name" value="Glyco_hydro_38N"/>
    <property type="match status" value="1"/>
</dbReference>
<dbReference type="InterPro" id="IPR000602">
    <property type="entry name" value="Glyco_hydro_38_N"/>
</dbReference>
<feature type="domain" description="Glycoside hydrolase family 38 N-terminal" evidence="1">
    <location>
        <begin position="242"/>
        <end position="322"/>
    </location>
</feature>
<reference evidence="3" key="1">
    <citation type="submission" date="2021-06" db="EMBL/GenBank/DDBJ databases">
        <authorList>
            <person name="Kallberg Y."/>
            <person name="Tangrot J."/>
            <person name="Rosling A."/>
        </authorList>
    </citation>
    <scope>NUCLEOTIDE SEQUENCE</scope>
    <source>
        <strain evidence="3">MT106</strain>
    </source>
</reference>
<feature type="domain" description="Alpha-mannosidase Ams1-like N-terminal" evidence="2">
    <location>
        <begin position="78"/>
        <end position="168"/>
    </location>
</feature>
<dbReference type="GO" id="GO:0004559">
    <property type="term" value="F:alpha-mannosidase activity"/>
    <property type="evidence" value="ECO:0007669"/>
    <property type="project" value="InterPro"/>
</dbReference>
<dbReference type="Proteomes" id="UP000789831">
    <property type="component" value="Unassembled WGS sequence"/>
</dbReference>
<dbReference type="Pfam" id="PF22907">
    <property type="entry name" value="Ams1-like_1st"/>
    <property type="match status" value="1"/>
</dbReference>
<keyword evidence="4" id="KW-1185">Reference proteome</keyword>
<dbReference type="InterPro" id="IPR011330">
    <property type="entry name" value="Glyco_hydro/deAcase_b/a-brl"/>
</dbReference>
<dbReference type="OrthoDB" id="10261055at2759"/>
<dbReference type="AlphaFoldDB" id="A0A9N8V7C2"/>
<evidence type="ECO:0000313" key="4">
    <source>
        <dbReference type="Proteomes" id="UP000789831"/>
    </source>
</evidence>
<comment type="caution">
    <text evidence="3">The sequence shown here is derived from an EMBL/GenBank/DDBJ whole genome shotgun (WGS) entry which is preliminary data.</text>
</comment>
<gene>
    <name evidence="3" type="ORF">AGERDE_LOCUS1046</name>
</gene>
<dbReference type="EMBL" id="CAJVPL010000065">
    <property type="protein sequence ID" value="CAG8440737.1"/>
    <property type="molecule type" value="Genomic_DNA"/>
</dbReference>
<evidence type="ECO:0000259" key="2">
    <source>
        <dbReference type="Pfam" id="PF22907"/>
    </source>
</evidence>
<name>A0A9N8V7C2_9GLOM</name>
<dbReference type="Gene3D" id="3.20.110.10">
    <property type="entry name" value="Glycoside hydrolase 38, N terminal domain"/>
    <property type="match status" value="1"/>
</dbReference>
<organism evidence="3 4">
    <name type="scientific">Ambispora gerdemannii</name>
    <dbReference type="NCBI Taxonomy" id="144530"/>
    <lineage>
        <taxon>Eukaryota</taxon>
        <taxon>Fungi</taxon>
        <taxon>Fungi incertae sedis</taxon>
        <taxon>Mucoromycota</taxon>
        <taxon>Glomeromycotina</taxon>
        <taxon>Glomeromycetes</taxon>
        <taxon>Archaeosporales</taxon>
        <taxon>Ambisporaceae</taxon>
        <taxon>Ambispora</taxon>
    </lineage>
</organism>
<dbReference type="SUPFAM" id="SSF88713">
    <property type="entry name" value="Glycoside hydrolase/deacetylase"/>
    <property type="match status" value="1"/>
</dbReference>
<protein>
    <submittedName>
        <fullName evidence="3">13596_t:CDS:1</fullName>
    </submittedName>
</protein>
<dbReference type="GO" id="GO:0006013">
    <property type="term" value="P:mannose metabolic process"/>
    <property type="evidence" value="ECO:0007669"/>
    <property type="project" value="InterPro"/>
</dbReference>
<dbReference type="InterPro" id="IPR027291">
    <property type="entry name" value="Glyco_hydro_38_N_sf"/>
</dbReference>
<evidence type="ECO:0000313" key="3">
    <source>
        <dbReference type="EMBL" id="CAG8440737.1"/>
    </source>
</evidence>
<evidence type="ECO:0000259" key="1">
    <source>
        <dbReference type="Pfam" id="PF01074"/>
    </source>
</evidence>
<dbReference type="InterPro" id="IPR054723">
    <property type="entry name" value="Ams1-like_N"/>
</dbReference>